<dbReference type="AlphaFoldDB" id="A0A1X6ZQ49"/>
<keyword evidence="5 9" id="KW-0812">Transmembrane</keyword>
<evidence type="ECO:0000256" key="4">
    <source>
        <dbReference type="ARBA" id="ARBA00022519"/>
    </source>
</evidence>
<keyword evidence="3" id="KW-1003">Cell membrane</keyword>
<feature type="transmembrane region" description="Helical" evidence="9">
    <location>
        <begin position="49"/>
        <end position="69"/>
    </location>
</feature>
<evidence type="ECO:0000256" key="5">
    <source>
        <dbReference type="ARBA" id="ARBA00022692"/>
    </source>
</evidence>
<feature type="transmembrane region" description="Helical" evidence="9">
    <location>
        <begin position="90"/>
        <end position="109"/>
    </location>
</feature>
<evidence type="ECO:0000256" key="1">
    <source>
        <dbReference type="ARBA" id="ARBA00004429"/>
    </source>
</evidence>
<dbReference type="GO" id="GO:0005886">
    <property type="term" value="C:plasma membrane"/>
    <property type="evidence" value="ECO:0007669"/>
    <property type="project" value="UniProtKB-SubCell"/>
</dbReference>
<evidence type="ECO:0000256" key="9">
    <source>
        <dbReference type="RuleBase" id="RU369079"/>
    </source>
</evidence>
<gene>
    <name evidence="11" type="ORF">CLV79_10777</name>
    <name evidence="12" type="ORF">LOS8367_02663</name>
</gene>
<evidence type="ECO:0000256" key="2">
    <source>
        <dbReference type="ARBA" id="ARBA00022448"/>
    </source>
</evidence>
<name>A0A1X6ZQ49_9RHOB</name>
<evidence type="ECO:0000256" key="6">
    <source>
        <dbReference type="ARBA" id="ARBA00022989"/>
    </source>
</evidence>
<feature type="domain" description="Tripartite ATP-independent periplasmic transporters DctQ component" evidence="10">
    <location>
        <begin position="103"/>
        <end position="235"/>
    </location>
</feature>
<dbReference type="EMBL" id="FWFY01000008">
    <property type="protein sequence ID" value="SLN56270.1"/>
    <property type="molecule type" value="Genomic_DNA"/>
</dbReference>
<dbReference type="RefSeq" id="WP_242665590.1">
    <property type="nucleotide sequence ID" value="NZ_CAXPGX010000125.1"/>
</dbReference>
<comment type="subunit">
    <text evidence="9">The complex comprises the extracytoplasmic solute receptor protein and the two transmembrane proteins.</text>
</comment>
<dbReference type="Proteomes" id="UP000240624">
    <property type="component" value="Unassembled WGS sequence"/>
</dbReference>
<organism evidence="12 13">
    <name type="scientific">Limimaricola soesokkakensis</name>
    <dbReference type="NCBI Taxonomy" id="1343159"/>
    <lineage>
        <taxon>Bacteria</taxon>
        <taxon>Pseudomonadati</taxon>
        <taxon>Pseudomonadota</taxon>
        <taxon>Alphaproteobacteria</taxon>
        <taxon>Rhodobacterales</taxon>
        <taxon>Paracoccaceae</taxon>
        <taxon>Limimaricola</taxon>
    </lineage>
</organism>
<evidence type="ECO:0000256" key="3">
    <source>
        <dbReference type="ARBA" id="ARBA00022475"/>
    </source>
</evidence>
<sequence length="267" mass="30075">MSIRATTSIKDILWPAVFTACMAWLVWYFPRFIVFAGLANDNLNSGYLGAGPIDFAIMAGAVVALVMGLRHARTTAGEGVIETPIDRLSLFLGRVTMLLVVILVGVMFYEVMLRYIFERPTLWANELSLWMAGFIFLLSGLYSMQQRNHIRIYLLYDVLPRPVQRICDVISTALICVFAFAMIWGSWNEARDKFLRWETFGTAFDPPIPATLKPLVLLVMVLVALQAIANLIADWHKGPESHGVIDEGEVEDMIQTARAQHEQGRHD</sequence>
<accession>A0A1X6ZQ49</accession>
<reference evidence="11 14" key="2">
    <citation type="submission" date="2018-03" db="EMBL/GenBank/DDBJ databases">
        <title>Genomic Encyclopedia of Archaeal and Bacterial Type Strains, Phase II (KMG-II): from individual species to whole genera.</title>
        <authorList>
            <person name="Goeker M."/>
        </authorList>
    </citation>
    <scope>NUCLEOTIDE SEQUENCE [LARGE SCALE GENOMIC DNA]</scope>
    <source>
        <strain evidence="11 14">DSM 29956</strain>
    </source>
</reference>
<evidence type="ECO:0000313" key="13">
    <source>
        <dbReference type="Proteomes" id="UP000193495"/>
    </source>
</evidence>
<dbReference type="PANTHER" id="PTHR35011">
    <property type="entry name" value="2,3-DIKETO-L-GULONATE TRAP TRANSPORTER SMALL PERMEASE PROTEIN YIAM"/>
    <property type="match status" value="1"/>
</dbReference>
<feature type="transmembrane region" description="Helical" evidence="9">
    <location>
        <begin position="166"/>
        <end position="187"/>
    </location>
</feature>
<evidence type="ECO:0000256" key="7">
    <source>
        <dbReference type="ARBA" id="ARBA00023136"/>
    </source>
</evidence>
<evidence type="ECO:0000313" key="12">
    <source>
        <dbReference type="EMBL" id="SLN56270.1"/>
    </source>
</evidence>
<proteinExistence type="inferred from homology"/>
<reference evidence="12 13" key="1">
    <citation type="submission" date="2017-03" db="EMBL/GenBank/DDBJ databases">
        <authorList>
            <person name="Afonso C.L."/>
            <person name="Miller P.J."/>
            <person name="Scott M.A."/>
            <person name="Spackman E."/>
            <person name="Goraichik I."/>
            <person name="Dimitrov K.M."/>
            <person name="Suarez D.L."/>
            <person name="Swayne D.E."/>
        </authorList>
    </citation>
    <scope>NUCLEOTIDE SEQUENCE [LARGE SCALE GENOMIC DNA]</scope>
    <source>
        <strain evidence="12 13">CECT 8367</strain>
    </source>
</reference>
<feature type="transmembrane region" description="Helical" evidence="9">
    <location>
        <begin position="129"/>
        <end position="145"/>
    </location>
</feature>
<keyword evidence="4 9" id="KW-0997">Cell inner membrane</keyword>
<comment type="caution">
    <text evidence="9">Lacks conserved residue(s) required for the propagation of feature annotation.</text>
</comment>
<feature type="transmembrane region" description="Helical" evidence="9">
    <location>
        <begin position="215"/>
        <end position="233"/>
    </location>
</feature>
<dbReference type="EMBL" id="PYGB01000007">
    <property type="protein sequence ID" value="PSK85847.1"/>
    <property type="molecule type" value="Genomic_DNA"/>
</dbReference>
<keyword evidence="2 9" id="KW-0813">Transport</keyword>
<dbReference type="PANTHER" id="PTHR35011:SF4">
    <property type="entry name" value="SLL1102 PROTEIN"/>
    <property type="match status" value="1"/>
</dbReference>
<dbReference type="Pfam" id="PF04290">
    <property type="entry name" value="DctQ"/>
    <property type="match status" value="1"/>
</dbReference>
<feature type="transmembrane region" description="Helical" evidence="9">
    <location>
        <begin position="12"/>
        <end position="29"/>
    </location>
</feature>
<comment type="function">
    <text evidence="9">Part of the tripartite ATP-independent periplasmic (TRAP) transport system.</text>
</comment>
<comment type="similarity">
    <text evidence="8 9">Belongs to the TRAP transporter small permease family.</text>
</comment>
<dbReference type="Proteomes" id="UP000193495">
    <property type="component" value="Unassembled WGS sequence"/>
</dbReference>
<dbReference type="InterPro" id="IPR055348">
    <property type="entry name" value="DctQ"/>
</dbReference>
<evidence type="ECO:0000313" key="14">
    <source>
        <dbReference type="Proteomes" id="UP000240624"/>
    </source>
</evidence>
<evidence type="ECO:0000256" key="8">
    <source>
        <dbReference type="ARBA" id="ARBA00038436"/>
    </source>
</evidence>
<evidence type="ECO:0000259" key="10">
    <source>
        <dbReference type="Pfam" id="PF04290"/>
    </source>
</evidence>
<evidence type="ECO:0000313" key="11">
    <source>
        <dbReference type="EMBL" id="PSK85847.1"/>
    </source>
</evidence>
<keyword evidence="6 9" id="KW-1133">Transmembrane helix</keyword>
<keyword evidence="14" id="KW-1185">Reference proteome</keyword>
<keyword evidence="7 9" id="KW-0472">Membrane</keyword>
<comment type="subcellular location">
    <subcellularLocation>
        <location evidence="1 9">Cell inner membrane</location>
        <topology evidence="1 9">Multi-pass membrane protein</topology>
    </subcellularLocation>
</comment>
<protein>
    <recommendedName>
        <fullName evidence="9">TRAP transporter small permease protein</fullName>
    </recommendedName>
</protein>
<dbReference type="InterPro" id="IPR007387">
    <property type="entry name" value="TRAP_DctQ"/>
</dbReference>
<dbReference type="GO" id="GO:0022857">
    <property type="term" value="F:transmembrane transporter activity"/>
    <property type="evidence" value="ECO:0007669"/>
    <property type="project" value="UniProtKB-UniRule"/>
</dbReference>